<dbReference type="STRING" id="6185.A0A094ZHT0"/>
<dbReference type="InterPro" id="IPR052054">
    <property type="entry name" value="Oxidative_DNA_repair_enzyme"/>
</dbReference>
<dbReference type="GO" id="GO:0034039">
    <property type="term" value="F:8-oxo-7,8-dihydroguanine DNA N-glycosylase activity"/>
    <property type="evidence" value="ECO:0007669"/>
    <property type="project" value="TreeGrafter"/>
</dbReference>
<dbReference type="GO" id="GO:0006289">
    <property type="term" value="P:nucleotide-excision repair"/>
    <property type="evidence" value="ECO:0007669"/>
    <property type="project" value="InterPro"/>
</dbReference>
<dbReference type="GO" id="GO:0003684">
    <property type="term" value="F:damaged DNA binding"/>
    <property type="evidence" value="ECO:0007669"/>
    <property type="project" value="InterPro"/>
</dbReference>
<evidence type="ECO:0000256" key="9">
    <source>
        <dbReference type="ARBA" id="ARBA00044632"/>
    </source>
</evidence>
<comment type="similarity">
    <text evidence="1">Belongs to the type-1 OGG1 family.</text>
</comment>
<evidence type="ECO:0000256" key="7">
    <source>
        <dbReference type="ARBA" id="ARBA00023268"/>
    </source>
</evidence>
<name>A0A094ZHT0_SCHHA</name>
<evidence type="ECO:0000256" key="4">
    <source>
        <dbReference type="ARBA" id="ARBA00022801"/>
    </source>
</evidence>
<evidence type="ECO:0000256" key="8">
    <source>
        <dbReference type="ARBA" id="ARBA00023295"/>
    </source>
</evidence>
<evidence type="ECO:0000256" key="5">
    <source>
        <dbReference type="ARBA" id="ARBA00023204"/>
    </source>
</evidence>
<protein>
    <recommendedName>
        <fullName evidence="2">DNA-(apurinic or apyrimidinic site) lyase</fullName>
        <ecNumber evidence="2">4.2.99.18</ecNumber>
    </recommendedName>
</protein>
<evidence type="ECO:0000256" key="6">
    <source>
        <dbReference type="ARBA" id="ARBA00023239"/>
    </source>
</evidence>
<dbReference type="AlphaFoldDB" id="A0A094ZHT0"/>
<evidence type="ECO:0000256" key="3">
    <source>
        <dbReference type="ARBA" id="ARBA00022763"/>
    </source>
</evidence>
<dbReference type="GO" id="GO:0005634">
    <property type="term" value="C:nucleus"/>
    <property type="evidence" value="ECO:0007669"/>
    <property type="project" value="TreeGrafter"/>
</dbReference>
<accession>A0A094ZHT0</accession>
<reference evidence="11" key="1">
    <citation type="journal article" date="2012" name="Nat. Genet.">
        <title>Whole-genome sequence of Schistosoma haematobium.</title>
        <authorList>
            <person name="Young N.D."/>
            <person name="Jex A.R."/>
            <person name="Li B."/>
            <person name="Liu S."/>
            <person name="Yang L."/>
            <person name="Xiong Z."/>
            <person name="Li Y."/>
            <person name="Cantacessi C."/>
            <person name="Hall R.S."/>
            <person name="Xu X."/>
            <person name="Chen F."/>
            <person name="Wu X."/>
            <person name="Zerlotini A."/>
            <person name="Oliveira G."/>
            <person name="Hofmann A."/>
            <person name="Zhang G."/>
            <person name="Fang X."/>
            <person name="Kang Y."/>
            <person name="Campbell B.E."/>
            <person name="Loukas A."/>
            <person name="Ranganathan S."/>
            <person name="Rollinson D."/>
            <person name="Rinaldi G."/>
            <person name="Brindley P.J."/>
            <person name="Yang H."/>
            <person name="Wang J."/>
            <person name="Wang J."/>
            <person name="Gasser R.B."/>
        </authorList>
    </citation>
    <scope>NUCLEOTIDE SEQUENCE [LARGE SCALE GENOMIC DNA]</scope>
</reference>
<dbReference type="Gene3D" id="1.10.1670.10">
    <property type="entry name" value="Helix-hairpin-Helix base-excision DNA repair enzymes (C-terminal)"/>
    <property type="match status" value="1"/>
</dbReference>
<dbReference type="InterPro" id="IPR012904">
    <property type="entry name" value="OGG_N"/>
</dbReference>
<proteinExistence type="inferred from homology"/>
<gene>
    <name evidence="11" type="ORF">MS3_00563</name>
</gene>
<dbReference type="CDD" id="cd00056">
    <property type="entry name" value="ENDO3c"/>
    <property type="match status" value="1"/>
</dbReference>
<keyword evidence="7" id="KW-0511">Multifunctional enzyme</keyword>
<comment type="catalytic activity">
    <reaction evidence="9">
        <text>2'-deoxyribonucleotide-(2'-deoxyribose 5'-phosphate)-2'-deoxyribonucleotide-DNA = a 3'-end 2'-deoxyribonucleotide-(2,3-dehydro-2,3-deoxyribose 5'-phosphate)-DNA + a 5'-end 5'-phospho-2'-deoxyribonucleoside-DNA + H(+)</text>
        <dbReference type="Rhea" id="RHEA:66592"/>
        <dbReference type="Rhea" id="RHEA-COMP:13180"/>
        <dbReference type="Rhea" id="RHEA-COMP:16897"/>
        <dbReference type="Rhea" id="RHEA-COMP:17067"/>
        <dbReference type="ChEBI" id="CHEBI:15378"/>
        <dbReference type="ChEBI" id="CHEBI:136412"/>
        <dbReference type="ChEBI" id="CHEBI:157695"/>
        <dbReference type="ChEBI" id="CHEBI:167181"/>
        <dbReference type="EC" id="4.2.99.18"/>
    </reaction>
</comment>
<dbReference type="Pfam" id="PF07934">
    <property type="entry name" value="OGG_N"/>
    <property type="match status" value="1"/>
</dbReference>
<dbReference type="EC" id="4.2.99.18" evidence="2"/>
<dbReference type="InterPro" id="IPR011257">
    <property type="entry name" value="DNA_glycosylase"/>
</dbReference>
<sequence>MGAYNRQVNNWHSIPVDPQDFNLFSTLNSGQAFRWIFNSTLNEWHGVINGHLWRLRQMEDSNPVEYYFEKNLGIKLNDVPFDLRDYFRLDMNLSDLVKEWSLKDEWFENRFSKNCQTDTARGLRLLRQDPEETLFSFITSANNNLTRITKLLCKLCSEYGNPLYLGNGDLRHWTFPSLEILAQPGMQDNLKKIGFGYRSKFITLAANWLLKNGGRSRLLELRSMSHFEAQAFLLQIPGIGKKVADCICLMSLDKLNVVPIDVHMHRVAREKGIPEASCKNMTTKSYDIISKSLSDFWGNYSGWAQTILFYTRMMESKPNKQLSVLRKISADIN</sequence>
<dbReference type="PANTHER" id="PTHR10242">
    <property type="entry name" value="8-OXOGUANINE DNA GLYCOSYLASE"/>
    <property type="match status" value="1"/>
</dbReference>
<dbReference type="Pfam" id="PF00730">
    <property type="entry name" value="HhH-GPD"/>
    <property type="match status" value="1"/>
</dbReference>
<evidence type="ECO:0000256" key="2">
    <source>
        <dbReference type="ARBA" id="ARBA00012720"/>
    </source>
</evidence>
<dbReference type="Gene3D" id="1.10.340.30">
    <property type="entry name" value="Hypothetical protein, domain 2"/>
    <property type="match status" value="1"/>
</dbReference>
<evidence type="ECO:0000256" key="1">
    <source>
        <dbReference type="ARBA" id="ARBA00010679"/>
    </source>
</evidence>
<evidence type="ECO:0000313" key="11">
    <source>
        <dbReference type="EMBL" id="KGB32424.1"/>
    </source>
</evidence>
<dbReference type="GO" id="GO:0140078">
    <property type="term" value="F:class I DNA-(apurinic or apyrimidinic site) endonuclease activity"/>
    <property type="evidence" value="ECO:0007669"/>
    <property type="project" value="UniProtKB-EC"/>
</dbReference>
<dbReference type="InterPro" id="IPR003265">
    <property type="entry name" value="HhH-GPD_domain"/>
</dbReference>
<feature type="domain" description="HhH-GPD" evidence="10">
    <location>
        <begin position="139"/>
        <end position="313"/>
    </location>
</feature>
<dbReference type="GO" id="GO:0006285">
    <property type="term" value="P:base-excision repair, AP site formation"/>
    <property type="evidence" value="ECO:0007669"/>
    <property type="project" value="TreeGrafter"/>
</dbReference>
<organism evidence="11">
    <name type="scientific">Schistosoma haematobium</name>
    <name type="common">Blood fluke</name>
    <dbReference type="NCBI Taxonomy" id="6185"/>
    <lineage>
        <taxon>Eukaryota</taxon>
        <taxon>Metazoa</taxon>
        <taxon>Spiralia</taxon>
        <taxon>Lophotrochozoa</taxon>
        <taxon>Platyhelminthes</taxon>
        <taxon>Trematoda</taxon>
        <taxon>Digenea</taxon>
        <taxon>Strigeidida</taxon>
        <taxon>Schistosomatoidea</taxon>
        <taxon>Schistosomatidae</taxon>
        <taxon>Schistosoma</taxon>
    </lineage>
</organism>
<dbReference type="SUPFAM" id="SSF48150">
    <property type="entry name" value="DNA-glycosylase"/>
    <property type="match status" value="1"/>
</dbReference>
<dbReference type="SMART" id="SM00478">
    <property type="entry name" value="ENDO3c"/>
    <property type="match status" value="1"/>
</dbReference>
<keyword evidence="6 11" id="KW-0456">Lyase</keyword>
<evidence type="ECO:0000259" key="10">
    <source>
        <dbReference type="SMART" id="SM00478"/>
    </source>
</evidence>
<dbReference type="Gene3D" id="3.30.310.40">
    <property type="match status" value="1"/>
</dbReference>
<keyword evidence="4" id="KW-0378">Hydrolase</keyword>
<dbReference type="EMBL" id="KL250503">
    <property type="protein sequence ID" value="KGB32424.1"/>
    <property type="molecule type" value="Genomic_DNA"/>
</dbReference>
<dbReference type="InterPro" id="IPR023170">
    <property type="entry name" value="HhH_base_excis_C"/>
</dbReference>
<keyword evidence="3" id="KW-0227">DNA damage</keyword>
<dbReference type="SUPFAM" id="SSF55945">
    <property type="entry name" value="TATA-box binding protein-like"/>
    <property type="match status" value="1"/>
</dbReference>
<dbReference type="PANTHER" id="PTHR10242:SF2">
    <property type="entry name" value="N-GLYCOSYLASE_DNA LYASE"/>
    <property type="match status" value="1"/>
</dbReference>
<keyword evidence="5" id="KW-0234">DNA repair</keyword>
<keyword evidence="8" id="KW-0326">Glycosidase</keyword>